<accession>A0A9P3FI52</accession>
<protein>
    <submittedName>
        <fullName evidence="3">Uncharacterized protein</fullName>
    </submittedName>
</protein>
<comment type="caution">
    <text evidence="3">The sequence shown here is derived from an EMBL/GenBank/DDBJ whole genome shotgun (WGS) entry which is preliminary data.</text>
</comment>
<evidence type="ECO:0000313" key="3">
    <source>
        <dbReference type="EMBL" id="GIZ43529.1"/>
    </source>
</evidence>
<dbReference type="OrthoDB" id="3650143at2759"/>
<proteinExistence type="predicted"/>
<feature type="compositionally biased region" description="Gly residues" evidence="1">
    <location>
        <begin position="151"/>
        <end position="160"/>
    </location>
</feature>
<organism evidence="3 4">
    <name type="scientific">Cercospora kikuchii</name>
    <dbReference type="NCBI Taxonomy" id="84275"/>
    <lineage>
        <taxon>Eukaryota</taxon>
        <taxon>Fungi</taxon>
        <taxon>Dikarya</taxon>
        <taxon>Ascomycota</taxon>
        <taxon>Pezizomycotina</taxon>
        <taxon>Dothideomycetes</taxon>
        <taxon>Dothideomycetidae</taxon>
        <taxon>Mycosphaerellales</taxon>
        <taxon>Mycosphaerellaceae</taxon>
        <taxon>Cercospora</taxon>
    </lineage>
</organism>
<feature type="compositionally biased region" description="Acidic residues" evidence="1">
    <location>
        <begin position="58"/>
        <end position="72"/>
    </location>
</feature>
<feature type="compositionally biased region" description="Low complexity" evidence="1">
    <location>
        <begin position="97"/>
        <end position="106"/>
    </location>
</feature>
<dbReference type="EMBL" id="BOLY01000004">
    <property type="protein sequence ID" value="GIZ43529.1"/>
    <property type="molecule type" value="Genomic_DNA"/>
</dbReference>
<name>A0A9P3FI52_9PEZI</name>
<keyword evidence="4" id="KW-1185">Reference proteome</keyword>
<dbReference type="GeneID" id="68292328"/>
<evidence type="ECO:0000256" key="1">
    <source>
        <dbReference type="SAM" id="MobiDB-lite"/>
    </source>
</evidence>
<evidence type="ECO:0000256" key="2">
    <source>
        <dbReference type="SAM" id="SignalP"/>
    </source>
</evidence>
<feature type="chain" id="PRO_5040213366" evidence="2">
    <location>
        <begin position="25"/>
        <end position="222"/>
    </location>
</feature>
<reference evidence="3 4" key="1">
    <citation type="submission" date="2021-01" db="EMBL/GenBank/DDBJ databases">
        <title>Cercospora kikuchii MAFF 305040 whole genome shotgun sequence.</title>
        <authorList>
            <person name="Kashiwa T."/>
            <person name="Suzuki T."/>
        </authorList>
    </citation>
    <scope>NUCLEOTIDE SEQUENCE [LARGE SCALE GENOMIC DNA]</scope>
    <source>
        <strain evidence="3 4">MAFF 305040</strain>
    </source>
</reference>
<feature type="signal peptide" evidence="2">
    <location>
        <begin position="1"/>
        <end position="24"/>
    </location>
</feature>
<sequence length="222" mass="24071">MHFSKIQSLLAAVILLGTPLTSLAAPAPDALAVAEPAALALAETALVEREAVPQGSNDNDDSNNNDDDDDDNNNNNGGNGGNNNNNQRTVSTCAPRNGNNNNNNNNAGYRACINVTFFRNNRRQVRVQIVLDDTQRGDGGVRGQYFLYSGGRGNGGGNNGGSNNNNGRRSSDVYRANDQNRRTSSTRTWNVDRDIQYLQVSGWRARDEGRKGTSDRLNNPFN</sequence>
<dbReference type="Proteomes" id="UP000825890">
    <property type="component" value="Unassembled WGS sequence"/>
</dbReference>
<keyword evidence="2" id="KW-0732">Signal</keyword>
<dbReference type="AlphaFoldDB" id="A0A9P3FI52"/>
<feature type="region of interest" description="Disordered" evidence="1">
    <location>
        <begin position="49"/>
        <end position="108"/>
    </location>
</feature>
<evidence type="ECO:0000313" key="4">
    <source>
        <dbReference type="Proteomes" id="UP000825890"/>
    </source>
</evidence>
<feature type="region of interest" description="Disordered" evidence="1">
    <location>
        <begin position="151"/>
        <end position="187"/>
    </location>
</feature>
<dbReference type="RefSeq" id="XP_044658016.1">
    <property type="nucleotide sequence ID" value="XM_044802081.1"/>
</dbReference>
<gene>
    <name evidence="3" type="ORF">CKM354_000675300</name>
</gene>